<evidence type="ECO:0000256" key="10">
    <source>
        <dbReference type="HAMAP-Rule" id="MF_00454"/>
    </source>
</evidence>
<keyword evidence="10" id="KW-0915">Sodium</keyword>
<evidence type="ECO:0000313" key="12">
    <source>
        <dbReference type="Proteomes" id="UP000298488"/>
    </source>
</evidence>
<dbReference type="PANTHER" id="PTHR28259:SF1">
    <property type="entry name" value="FLUORIDE EXPORT PROTEIN 1-RELATED"/>
    <property type="match status" value="1"/>
</dbReference>
<evidence type="ECO:0000256" key="5">
    <source>
        <dbReference type="ARBA" id="ARBA00023136"/>
    </source>
</evidence>
<feature type="transmembrane region" description="Helical" evidence="10">
    <location>
        <begin position="93"/>
        <end position="115"/>
    </location>
</feature>
<name>A0A4R8VB12_9MICO</name>
<evidence type="ECO:0000256" key="4">
    <source>
        <dbReference type="ARBA" id="ARBA00022989"/>
    </source>
</evidence>
<feature type="binding site" evidence="10">
    <location>
        <position position="75"/>
    </location>
    <ligand>
        <name>Na(+)</name>
        <dbReference type="ChEBI" id="CHEBI:29101"/>
        <note>structural</note>
    </ligand>
</feature>
<dbReference type="RefSeq" id="WP_104095848.1">
    <property type="nucleotide sequence ID" value="NZ_JACHBP010000001.1"/>
</dbReference>
<dbReference type="AlphaFoldDB" id="A0A4R8VB12"/>
<keyword evidence="6 10" id="KW-0407">Ion channel</keyword>
<gene>
    <name evidence="10" type="primary">fluC</name>
    <name evidence="10" type="synonym">crcB</name>
    <name evidence="11" type="ORF">E3N84_07945</name>
</gene>
<keyword evidence="3 10" id="KW-0812">Transmembrane</keyword>
<evidence type="ECO:0000256" key="7">
    <source>
        <dbReference type="ARBA" id="ARBA00035120"/>
    </source>
</evidence>
<evidence type="ECO:0000256" key="3">
    <source>
        <dbReference type="ARBA" id="ARBA00022692"/>
    </source>
</evidence>
<keyword evidence="10" id="KW-0479">Metal-binding</keyword>
<reference evidence="11 12" key="1">
    <citation type="submission" date="2019-03" db="EMBL/GenBank/DDBJ databases">
        <title>Genomics of glacier-inhabiting Cryobacterium strains.</title>
        <authorList>
            <person name="Liu Q."/>
            <person name="Xin Y.-H."/>
        </authorList>
    </citation>
    <scope>NUCLEOTIDE SEQUENCE [LARGE SCALE GENOMIC DNA]</scope>
    <source>
        <strain evidence="11 12">CGMCC 1.10440</strain>
    </source>
</reference>
<evidence type="ECO:0000256" key="2">
    <source>
        <dbReference type="ARBA" id="ARBA00022475"/>
    </source>
</evidence>
<keyword evidence="5 10" id="KW-0472">Membrane</keyword>
<dbReference type="OrthoDB" id="4408652at2"/>
<evidence type="ECO:0000256" key="1">
    <source>
        <dbReference type="ARBA" id="ARBA00004651"/>
    </source>
</evidence>
<dbReference type="InterPro" id="IPR003691">
    <property type="entry name" value="FluC"/>
</dbReference>
<feature type="transmembrane region" description="Helical" evidence="10">
    <location>
        <begin position="36"/>
        <end position="55"/>
    </location>
</feature>
<comment type="subcellular location">
    <subcellularLocation>
        <location evidence="1 10">Cell membrane</location>
        <topology evidence="1 10">Multi-pass membrane protein</topology>
    </subcellularLocation>
</comment>
<protein>
    <recommendedName>
        <fullName evidence="10">Fluoride-specific ion channel FluC</fullName>
    </recommendedName>
</protein>
<keyword evidence="4 10" id="KW-1133">Transmembrane helix</keyword>
<dbReference type="GO" id="GO:0140114">
    <property type="term" value="P:cellular detoxification of fluoride"/>
    <property type="evidence" value="ECO:0007669"/>
    <property type="project" value="UniProtKB-UniRule"/>
</dbReference>
<organism evidence="11 12">
    <name type="scientific">Terrimesophilobacter mesophilus</name>
    <dbReference type="NCBI Taxonomy" id="433647"/>
    <lineage>
        <taxon>Bacteria</taxon>
        <taxon>Bacillati</taxon>
        <taxon>Actinomycetota</taxon>
        <taxon>Actinomycetes</taxon>
        <taxon>Micrococcales</taxon>
        <taxon>Microbacteriaceae</taxon>
        <taxon>Terrimesophilobacter</taxon>
    </lineage>
</organism>
<evidence type="ECO:0000256" key="9">
    <source>
        <dbReference type="ARBA" id="ARBA00049940"/>
    </source>
</evidence>
<comment type="caution">
    <text evidence="11">The sequence shown here is derived from an EMBL/GenBank/DDBJ whole genome shotgun (WGS) entry which is preliminary data.</text>
</comment>
<dbReference type="HAMAP" id="MF_00454">
    <property type="entry name" value="FluC"/>
    <property type="match status" value="1"/>
</dbReference>
<evidence type="ECO:0000256" key="6">
    <source>
        <dbReference type="ARBA" id="ARBA00023303"/>
    </source>
</evidence>
<keyword evidence="12" id="KW-1185">Reference proteome</keyword>
<dbReference type="PANTHER" id="PTHR28259">
    <property type="entry name" value="FLUORIDE EXPORT PROTEIN 1-RELATED"/>
    <property type="match status" value="1"/>
</dbReference>
<dbReference type="Pfam" id="PF02537">
    <property type="entry name" value="CRCB"/>
    <property type="match status" value="1"/>
</dbReference>
<dbReference type="GO" id="GO:0046872">
    <property type="term" value="F:metal ion binding"/>
    <property type="evidence" value="ECO:0007669"/>
    <property type="project" value="UniProtKB-KW"/>
</dbReference>
<accession>A0A4R8VB12</accession>
<dbReference type="GO" id="GO:0062054">
    <property type="term" value="F:fluoride channel activity"/>
    <property type="evidence" value="ECO:0007669"/>
    <property type="project" value="UniProtKB-UniRule"/>
</dbReference>
<sequence length="129" mass="13218">MSQLFAVLVGGILGTGIRLGVDTLLPHGADDLPLGTLIINVLGSFLLGLIVARFWSAAPLWLKAGLGTGLLGSFTTFSALMVSAVALTGSGLWLLAAVYLVLSLVLGFGAAAIGLRVGRVSTPIDWVDE</sequence>
<comment type="function">
    <text evidence="9 10">Fluoride-specific ion channel. Important for reducing fluoride concentration in the cell, thus reducing its toxicity.</text>
</comment>
<dbReference type="EMBL" id="SOFI01000003">
    <property type="protein sequence ID" value="TFB79983.1"/>
    <property type="molecule type" value="Genomic_DNA"/>
</dbReference>
<dbReference type="Proteomes" id="UP000298488">
    <property type="component" value="Unassembled WGS sequence"/>
</dbReference>
<feature type="transmembrane region" description="Helical" evidence="10">
    <location>
        <begin position="67"/>
        <end position="87"/>
    </location>
</feature>
<evidence type="ECO:0000313" key="11">
    <source>
        <dbReference type="EMBL" id="TFB79983.1"/>
    </source>
</evidence>
<dbReference type="GO" id="GO:0005886">
    <property type="term" value="C:plasma membrane"/>
    <property type="evidence" value="ECO:0007669"/>
    <property type="project" value="UniProtKB-SubCell"/>
</dbReference>
<evidence type="ECO:0000256" key="8">
    <source>
        <dbReference type="ARBA" id="ARBA00035585"/>
    </source>
</evidence>
<keyword evidence="2 10" id="KW-1003">Cell membrane</keyword>
<feature type="binding site" evidence="10">
    <location>
        <position position="72"/>
    </location>
    <ligand>
        <name>Na(+)</name>
        <dbReference type="ChEBI" id="CHEBI:29101"/>
        <note>structural</note>
    </ligand>
</feature>
<keyword evidence="10" id="KW-0406">Ion transport</keyword>
<comment type="catalytic activity">
    <reaction evidence="8">
        <text>fluoride(in) = fluoride(out)</text>
        <dbReference type="Rhea" id="RHEA:76159"/>
        <dbReference type="ChEBI" id="CHEBI:17051"/>
    </reaction>
    <physiologicalReaction direction="left-to-right" evidence="8">
        <dbReference type="Rhea" id="RHEA:76160"/>
    </physiologicalReaction>
</comment>
<comment type="similarity">
    <text evidence="7 10">Belongs to the fluoride channel Fluc/FEX (TC 1.A.43) family.</text>
</comment>
<comment type="activity regulation">
    <text evidence="10">Na(+) is not transported, but it plays an essential structural role and its presence is essential for fluoride channel function.</text>
</comment>
<proteinExistence type="inferred from homology"/>
<keyword evidence="10" id="KW-0813">Transport</keyword>